<comment type="caution">
    <text evidence="13">The sequence shown here is derived from an EMBL/GenBank/DDBJ whole genome shotgun (WGS) entry which is preliminary data.</text>
</comment>
<dbReference type="PANTHER" id="PTHR43552:SF2">
    <property type="entry name" value="DIAMINOBUTYRATE--2-OXOGLUTARATE TRANSAMINASE"/>
    <property type="match status" value="1"/>
</dbReference>
<dbReference type="Pfam" id="PF00202">
    <property type="entry name" value="Aminotran_3"/>
    <property type="match status" value="1"/>
</dbReference>
<evidence type="ECO:0000256" key="4">
    <source>
        <dbReference type="ARBA" id="ARBA00008954"/>
    </source>
</evidence>
<evidence type="ECO:0000313" key="13">
    <source>
        <dbReference type="EMBL" id="MCQ4083519.1"/>
    </source>
</evidence>
<evidence type="ECO:0000256" key="6">
    <source>
        <dbReference type="ARBA" id="ARBA00014798"/>
    </source>
</evidence>
<evidence type="ECO:0000256" key="1">
    <source>
        <dbReference type="ARBA" id="ARBA00001933"/>
    </source>
</evidence>
<keyword evidence="14" id="KW-1185">Reference proteome</keyword>
<keyword evidence="9 11" id="KW-0663">Pyridoxal phosphate</keyword>
<dbReference type="NCBIfam" id="NF006733">
    <property type="entry name" value="PRK09264.1"/>
    <property type="match status" value="1"/>
</dbReference>
<keyword evidence="8 12" id="KW-0808">Transferase</keyword>
<accession>A0ABT1Q0Q4</accession>
<gene>
    <name evidence="13" type="primary">ectB</name>
    <name evidence="13" type="ORF">NGB36_23710</name>
</gene>
<dbReference type="EC" id="2.6.1.76" evidence="5 12"/>
<reference evidence="13" key="1">
    <citation type="submission" date="2022-06" db="EMBL/GenBank/DDBJ databases">
        <title>Draft genome sequence of Streptomyces sp. RB6PN25 isolated from peat swamp forest in Thailand.</title>
        <authorList>
            <person name="Duangmal K."/>
            <person name="Klaysubun C."/>
        </authorList>
    </citation>
    <scope>NUCLEOTIDE SEQUENCE</scope>
    <source>
        <strain evidence="13">RB6PN25</strain>
    </source>
</reference>
<dbReference type="CDD" id="cd00610">
    <property type="entry name" value="OAT_like"/>
    <property type="match status" value="1"/>
</dbReference>
<dbReference type="Proteomes" id="UP001057702">
    <property type="component" value="Unassembled WGS sequence"/>
</dbReference>
<evidence type="ECO:0000256" key="9">
    <source>
        <dbReference type="ARBA" id="ARBA00022898"/>
    </source>
</evidence>
<keyword evidence="7 12" id="KW-0032">Aminotransferase</keyword>
<dbReference type="EMBL" id="JANFNG010000022">
    <property type="protein sequence ID" value="MCQ4083519.1"/>
    <property type="molecule type" value="Genomic_DNA"/>
</dbReference>
<sequence>MSGTDTDFPVADASGSAIPADLASLESEVRSYSRAWPAVFRSASGSRLRTDTGDSYLDFFAGAGSLNYGHNNPVLKRALLEYLDADGITHGLDMMTSAKADFLRAFQAKVLDPRGLDHKVQFTGPTGTNAVEAALKLARKVTGRHAVAAFTHAFHGMSLGSLAVTAGPKQAGAGIPVGHTLRLPYDGFGTSGGSGLDLFEELLKDCGSGVEVPAAVIVETVQGEGGVNVASVDWLQRLASLCERWEMLLILDDVQTGCGRTGHFFSFESAGIRPDLVCLSKSISGYGLPMALLLLRPQFDVWKPGEHNGTFRGNNPAFVTATAALANYWADSTLTEATERNSHRIGEFLDRIARAHPEFGLRSRGRGLMWGIAFDRPDLARLISRESFARGLVIETSGAQSQVLKILPPLTITEAELDEGLGVIGDAIDKLAAF</sequence>
<dbReference type="InterPro" id="IPR012773">
    <property type="entry name" value="Ectoine_EctB"/>
</dbReference>
<dbReference type="PIRSF" id="PIRSF000521">
    <property type="entry name" value="Transaminase_4ab_Lys_Orn"/>
    <property type="match status" value="1"/>
</dbReference>
<evidence type="ECO:0000256" key="10">
    <source>
        <dbReference type="ARBA" id="ARBA00049111"/>
    </source>
</evidence>
<evidence type="ECO:0000256" key="8">
    <source>
        <dbReference type="ARBA" id="ARBA00022679"/>
    </source>
</evidence>
<evidence type="ECO:0000256" key="3">
    <source>
        <dbReference type="ARBA" id="ARBA00004946"/>
    </source>
</evidence>
<dbReference type="NCBIfam" id="TIGR02407">
    <property type="entry name" value="ectoine_ectB"/>
    <property type="match status" value="1"/>
</dbReference>
<evidence type="ECO:0000256" key="11">
    <source>
        <dbReference type="RuleBase" id="RU003560"/>
    </source>
</evidence>
<dbReference type="Gene3D" id="3.40.640.10">
    <property type="entry name" value="Type I PLP-dependent aspartate aminotransferase-like (Major domain)"/>
    <property type="match status" value="1"/>
</dbReference>
<dbReference type="Gene3D" id="3.90.1150.10">
    <property type="entry name" value="Aspartate Aminotransferase, domain 1"/>
    <property type="match status" value="1"/>
</dbReference>
<dbReference type="GO" id="GO:0045303">
    <property type="term" value="F:diaminobutyrate-2-oxoglutarate transaminase activity"/>
    <property type="evidence" value="ECO:0007669"/>
    <property type="project" value="UniProtKB-EC"/>
</dbReference>
<comment type="cofactor">
    <cofactor evidence="1 12">
        <name>pyridoxal 5'-phosphate</name>
        <dbReference type="ChEBI" id="CHEBI:597326"/>
    </cofactor>
</comment>
<comment type="similarity">
    <text evidence="4 11">Belongs to the class-III pyridoxal-phosphate-dependent aminotransferase family.</text>
</comment>
<dbReference type="NCBIfam" id="TIGR00709">
    <property type="entry name" value="dat"/>
    <property type="match status" value="1"/>
</dbReference>
<organism evidence="13 14">
    <name type="scientific">Streptomyces humicola</name>
    <dbReference type="NCBI Taxonomy" id="2953240"/>
    <lineage>
        <taxon>Bacteria</taxon>
        <taxon>Bacillati</taxon>
        <taxon>Actinomycetota</taxon>
        <taxon>Actinomycetes</taxon>
        <taxon>Kitasatosporales</taxon>
        <taxon>Streptomycetaceae</taxon>
        <taxon>Streptomyces</taxon>
    </lineage>
</organism>
<dbReference type="RefSeq" id="WP_255922478.1">
    <property type="nucleotide sequence ID" value="NZ_JANFNG010000022.1"/>
</dbReference>
<evidence type="ECO:0000256" key="7">
    <source>
        <dbReference type="ARBA" id="ARBA00022576"/>
    </source>
</evidence>
<dbReference type="InterPro" id="IPR004637">
    <property type="entry name" value="Dat"/>
</dbReference>
<evidence type="ECO:0000313" key="14">
    <source>
        <dbReference type="Proteomes" id="UP001057702"/>
    </source>
</evidence>
<comment type="function">
    <text evidence="2 12">Catalyzes reversively the conversion of L-aspartate beta-semialdehyde (ASA) to L-2,4-diaminobutyrate (DABA) by transamination with L-glutamate.</text>
</comment>
<proteinExistence type="inferred from homology"/>
<dbReference type="SUPFAM" id="SSF53383">
    <property type="entry name" value="PLP-dependent transferases"/>
    <property type="match status" value="1"/>
</dbReference>
<dbReference type="InterPro" id="IPR015422">
    <property type="entry name" value="PyrdxlP-dep_Trfase_small"/>
</dbReference>
<protein>
    <recommendedName>
        <fullName evidence="6 12">Diaminobutyrate--2-oxoglutarate transaminase</fullName>
        <ecNumber evidence="5 12">2.6.1.76</ecNumber>
    </recommendedName>
    <alternativeName>
        <fullName evidence="12">DABA aminotransferase</fullName>
    </alternativeName>
</protein>
<dbReference type="InterPro" id="IPR005814">
    <property type="entry name" value="Aminotrans_3"/>
</dbReference>
<dbReference type="InterPro" id="IPR015424">
    <property type="entry name" value="PyrdxlP-dep_Trfase"/>
</dbReference>
<dbReference type="PROSITE" id="PS00600">
    <property type="entry name" value="AA_TRANSFER_CLASS_3"/>
    <property type="match status" value="1"/>
</dbReference>
<evidence type="ECO:0000256" key="2">
    <source>
        <dbReference type="ARBA" id="ARBA00002189"/>
    </source>
</evidence>
<name>A0ABT1Q0Q4_9ACTN</name>
<dbReference type="InterPro" id="IPR015421">
    <property type="entry name" value="PyrdxlP-dep_Trfase_major"/>
</dbReference>
<comment type="catalytic activity">
    <reaction evidence="10 12">
        <text>L-2,4-diaminobutanoate + 2-oxoglutarate = L-aspartate 4-semialdehyde + L-glutamate</text>
        <dbReference type="Rhea" id="RHEA:11160"/>
        <dbReference type="ChEBI" id="CHEBI:16810"/>
        <dbReference type="ChEBI" id="CHEBI:29985"/>
        <dbReference type="ChEBI" id="CHEBI:58761"/>
        <dbReference type="ChEBI" id="CHEBI:537519"/>
        <dbReference type="EC" id="2.6.1.76"/>
    </reaction>
</comment>
<evidence type="ECO:0000256" key="5">
    <source>
        <dbReference type="ARBA" id="ARBA00013155"/>
    </source>
</evidence>
<evidence type="ECO:0000256" key="12">
    <source>
        <dbReference type="RuleBase" id="RU365034"/>
    </source>
</evidence>
<dbReference type="InterPro" id="IPR049704">
    <property type="entry name" value="Aminotrans_3_PPA_site"/>
</dbReference>
<comment type="pathway">
    <text evidence="3 12">Amine and polyamine biosynthesis; ectoine biosynthesis; L-ectoine from L-aspartate 4-semialdehyde: step 1/3.</text>
</comment>
<dbReference type="PANTHER" id="PTHR43552">
    <property type="entry name" value="DIAMINOBUTYRATE--2-OXOGLUTARATE AMINOTRANSFERASE"/>
    <property type="match status" value="1"/>
</dbReference>